<evidence type="ECO:0000256" key="13">
    <source>
        <dbReference type="ARBA" id="ARBA00023237"/>
    </source>
</evidence>
<dbReference type="InterPro" id="IPR054765">
    <property type="entry name" value="SLBB_dom"/>
</dbReference>
<accession>A0A1G7QBG2</accession>
<comment type="similarity">
    <text evidence="2">Belongs to the BexD/CtrA/VexA family.</text>
</comment>
<evidence type="ECO:0000256" key="8">
    <source>
        <dbReference type="ARBA" id="ARBA00023047"/>
    </source>
</evidence>
<evidence type="ECO:0000259" key="17">
    <source>
        <dbReference type="Pfam" id="PF18412"/>
    </source>
</evidence>
<evidence type="ECO:0000256" key="10">
    <source>
        <dbReference type="ARBA" id="ARBA00023114"/>
    </source>
</evidence>
<evidence type="ECO:0000259" key="16">
    <source>
        <dbReference type="Pfam" id="PF02563"/>
    </source>
</evidence>
<dbReference type="GO" id="GO:0015288">
    <property type="term" value="F:porin activity"/>
    <property type="evidence" value="ECO:0007669"/>
    <property type="project" value="UniProtKB-KW"/>
</dbReference>
<evidence type="ECO:0000256" key="11">
    <source>
        <dbReference type="ARBA" id="ARBA00023136"/>
    </source>
</evidence>
<keyword evidence="13" id="KW-0998">Cell outer membrane</keyword>
<dbReference type="GO" id="GO:0015159">
    <property type="term" value="F:polysaccharide transmembrane transporter activity"/>
    <property type="evidence" value="ECO:0007669"/>
    <property type="project" value="InterPro"/>
</dbReference>
<dbReference type="PANTHER" id="PTHR33619">
    <property type="entry name" value="POLYSACCHARIDE EXPORT PROTEIN GFCE-RELATED"/>
    <property type="match status" value="1"/>
</dbReference>
<dbReference type="GO" id="GO:0009279">
    <property type="term" value="C:cell outer membrane"/>
    <property type="evidence" value="ECO:0007669"/>
    <property type="project" value="UniProtKB-SubCell"/>
</dbReference>
<dbReference type="Pfam" id="PF22461">
    <property type="entry name" value="SLBB_2"/>
    <property type="match status" value="2"/>
</dbReference>
<keyword evidence="12" id="KW-0564">Palmitate</keyword>
<dbReference type="GO" id="GO:0006811">
    <property type="term" value="P:monoatomic ion transport"/>
    <property type="evidence" value="ECO:0007669"/>
    <property type="project" value="UniProtKB-KW"/>
</dbReference>
<evidence type="ECO:0000256" key="3">
    <source>
        <dbReference type="ARBA" id="ARBA00022448"/>
    </source>
</evidence>
<dbReference type="GO" id="GO:0046930">
    <property type="term" value="C:pore complex"/>
    <property type="evidence" value="ECO:0007669"/>
    <property type="project" value="UniProtKB-KW"/>
</dbReference>
<feature type="signal peptide" evidence="15">
    <location>
        <begin position="1"/>
        <end position="17"/>
    </location>
</feature>
<keyword evidence="3" id="KW-0813">Transport</keyword>
<sequence>MRIAVALLMALSLSSCGAVYHSQRVVSGATDDAKVRVVPVTSQSVLIANRSSYTPRDIPAVFRSTAGMGGGLRGTGAIPEPSYTAQTRPNALETRLPPERQAQPYKIGVGDVVLLATPAGSSVEQLSGLLAAQNSRQGYTVQDDGSIAIPDVGRVAIAGLTLEEAEATLFQSLVSAQIEPTFSLEISQFNSKKVSIGGAVPKPGVVPITLTPLYLDEALAGVGGTTAANMDYTSVRLYRDGTIYQIPLEALYSNNSLQKIPLMSGDSIFVDDTYQLDQASAYFTQQIQLASYRQDARTAALSQLQTEVSLRRAMLEEARSNYRAQVEFDATDRDYVYLAGEVKKQGRFPLPLARKASLADAIYEGATGLATTTADPRHIYVLRGSDDPMEFDALTAWKLDTSNVATLTLATRFELRPNDIVFVAEQPIARWNRVINQITPSILSISANAVQ</sequence>
<evidence type="ECO:0000256" key="1">
    <source>
        <dbReference type="ARBA" id="ARBA00004571"/>
    </source>
</evidence>
<keyword evidence="6" id="KW-0812">Transmembrane</keyword>
<dbReference type="InterPro" id="IPR040716">
    <property type="entry name" value="Wza_C"/>
</dbReference>
<evidence type="ECO:0000313" key="20">
    <source>
        <dbReference type="Proteomes" id="UP000182284"/>
    </source>
</evidence>
<dbReference type="Pfam" id="PF02563">
    <property type="entry name" value="Poly_export"/>
    <property type="match status" value="1"/>
</dbReference>
<dbReference type="EMBL" id="FNBL01000009">
    <property type="protein sequence ID" value="SDF95872.1"/>
    <property type="molecule type" value="Genomic_DNA"/>
</dbReference>
<dbReference type="Pfam" id="PF18412">
    <property type="entry name" value="Wza_C"/>
    <property type="match status" value="1"/>
</dbReference>
<evidence type="ECO:0000256" key="2">
    <source>
        <dbReference type="ARBA" id="ARBA00009450"/>
    </source>
</evidence>
<dbReference type="PANTHER" id="PTHR33619:SF3">
    <property type="entry name" value="POLYSACCHARIDE EXPORT PROTEIN GFCE-RELATED"/>
    <property type="match status" value="1"/>
</dbReference>
<keyword evidence="5" id="KW-0762">Sugar transport</keyword>
<proteinExistence type="inferred from homology"/>
<protein>
    <submittedName>
        <fullName evidence="19">Polysaccharide export outer membrane protein</fullName>
    </submittedName>
</protein>
<keyword evidence="4" id="KW-1134">Transmembrane beta strand</keyword>
<dbReference type="PROSITE" id="PS51257">
    <property type="entry name" value="PROKAR_LIPOPROTEIN"/>
    <property type="match status" value="1"/>
</dbReference>
<evidence type="ECO:0000256" key="6">
    <source>
        <dbReference type="ARBA" id="ARBA00022692"/>
    </source>
</evidence>
<feature type="domain" description="Polysaccharide export protein N-terminal" evidence="16">
    <location>
        <begin position="101"/>
        <end position="186"/>
    </location>
</feature>
<comment type="subcellular location">
    <subcellularLocation>
        <location evidence="1">Cell outer membrane</location>
        <topology evidence="1">Multi-pass membrane protein</topology>
    </subcellularLocation>
</comment>
<evidence type="ECO:0000256" key="4">
    <source>
        <dbReference type="ARBA" id="ARBA00022452"/>
    </source>
</evidence>
<evidence type="ECO:0000256" key="12">
    <source>
        <dbReference type="ARBA" id="ARBA00023139"/>
    </source>
</evidence>
<dbReference type="Gene3D" id="1.20.5.70">
    <property type="match status" value="1"/>
</dbReference>
<evidence type="ECO:0000256" key="5">
    <source>
        <dbReference type="ARBA" id="ARBA00022597"/>
    </source>
</evidence>
<evidence type="ECO:0000256" key="14">
    <source>
        <dbReference type="ARBA" id="ARBA00023288"/>
    </source>
</evidence>
<evidence type="ECO:0000256" key="9">
    <source>
        <dbReference type="ARBA" id="ARBA00023065"/>
    </source>
</evidence>
<evidence type="ECO:0000313" key="19">
    <source>
        <dbReference type="EMBL" id="SDF95872.1"/>
    </source>
</evidence>
<dbReference type="InterPro" id="IPR003715">
    <property type="entry name" value="Poly_export_N"/>
</dbReference>
<dbReference type="AlphaFoldDB" id="A0A1G7QBG2"/>
<keyword evidence="9" id="KW-0406">Ion transport</keyword>
<organism evidence="19 20">
    <name type="scientific">Celeribacter baekdonensis</name>
    <dbReference type="NCBI Taxonomy" id="875171"/>
    <lineage>
        <taxon>Bacteria</taxon>
        <taxon>Pseudomonadati</taxon>
        <taxon>Pseudomonadota</taxon>
        <taxon>Alphaproteobacteria</taxon>
        <taxon>Rhodobacterales</taxon>
        <taxon>Roseobacteraceae</taxon>
        <taxon>Celeribacter</taxon>
    </lineage>
</organism>
<dbReference type="Proteomes" id="UP000182284">
    <property type="component" value="Unassembled WGS sequence"/>
</dbReference>
<dbReference type="InterPro" id="IPR049712">
    <property type="entry name" value="Poly_export"/>
</dbReference>
<keyword evidence="8" id="KW-0625">Polysaccharide transport</keyword>
<evidence type="ECO:0000256" key="7">
    <source>
        <dbReference type="ARBA" id="ARBA00022729"/>
    </source>
</evidence>
<feature type="domain" description="Outer-membrane lipoprotein Wza C-terminal" evidence="17">
    <location>
        <begin position="427"/>
        <end position="444"/>
    </location>
</feature>
<dbReference type="Gene3D" id="3.10.560.10">
    <property type="entry name" value="Outer membrane lipoprotein wza domain like"/>
    <property type="match status" value="2"/>
</dbReference>
<keyword evidence="10" id="KW-0626">Porin</keyword>
<feature type="domain" description="SLBB" evidence="18">
    <location>
        <begin position="336"/>
        <end position="423"/>
    </location>
</feature>
<reference evidence="19 20" key="1">
    <citation type="submission" date="2016-10" db="EMBL/GenBank/DDBJ databases">
        <authorList>
            <person name="de Groot N.N."/>
        </authorList>
    </citation>
    <scope>NUCLEOTIDE SEQUENCE [LARGE SCALE GENOMIC DNA]</scope>
    <source>
        <strain evidence="19 20">DSM 27375</strain>
    </source>
</reference>
<keyword evidence="11" id="KW-0472">Membrane</keyword>
<keyword evidence="14" id="KW-0449">Lipoprotein</keyword>
<keyword evidence="7 15" id="KW-0732">Signal</keyword>
<evidence type="ECO:0000256" key="15">
    <source>
        <dbReference type="SAM" id="SignalP"/>
    </source>
</evidence>
<dbReference type="Gene3D" id="3.30.1950.10">
    <property type="entry name" value="wza like domain"/>
    <property type="match status" value="1"/>
</dbReference>
<feature type="domain" description="SLBB" evidence="18">
    <location>
        <begin position="192"/>
        <end position="270"/>
    </location>
</feature>
<evidence type="ECO:0000259" key="18">
    <source>
        <dbReference type="Pfam" id="PF22461"/>
    </source>
</evidence>
<name>A0A1G7QBG2_9RHOB</name>
<gene>
    <name evidence="19" type="ORF">SAMN04488117_10979</name>
</gene>
<feature type="chain" id="PRO_5010314390" evidence="15">
    <location>
        <begin position="18"/>
        <end position="451"/>
    </location>
</feature>